<reference evidence="1 2" key="2">
    <citation type="submission" date="2017-12" db="EMBL/GenBank/DDBJ databases">
        <title>Genome sequence of Rhizobium sullae HCNT1 isolated from Sulla coronaria nodules and featuring peculiar denitrification phenotypes.</title>
        <authorList>
            <person name="De Diego-Diaz B."/>
            <person name="Treu L."/>
            <person name="Campanaro S."/>
            <person name="Da Silva Duarte V."/>
            <person name="Basaglia M."/>
            <person name="Favaro L."/>
            <person name="Casella S."/>
            <person name="Squartini A."/>
        </authorList>
    </citation>
    <scope>NUCLEOTIDE SEQUENCE [LARGE SCALE GENOMIC DNA]</scope>
    <source>
        <strain evidence="1 2">HCNT1</strain>
    </source>
</reference>
<proteinExistence type="predicted"/>
<evidence type="ECO:0008006" key="3">
    <source>
        <dbReference type="Google" id="ProtNLM"/>
    </source>
</evidence>
<dbReference type="Proteomes" id="UP000232164">
    <property type="component" value="Unassembled WGS sequence"/>
</dbReference>
<dbReference type="EMBL" id="PIQN01000022">
    <property type="protein sequence ID" value="PKA40409.1"/>
    <property type="molecule type" value="Genomic_DNA"/>
</dbReference>
<dbReference type="AlphaFoldDB" id="A0A2N0D2U2"/>
<reference evidence="1 2" key="1">
    <citation type="submission" date="2017-11" db="EMBL/GenBank/DDBJ databases">
        <authorList>
            <person name="Han C.G."/>
        </authorList>
    </citation>
    <scope>NUCLEOTIDE SEQUENCE [LARGE SCALE GENOMIC DNA]</scope>
    <source>
        <strain evidence="1 2">HCNT1</strain>
    </source>
</reference>
<evidence type="ECO:0000313" key="1">
    <source>
        <dbReference type="EMBL" id="PKA40409.1"/>
    </source>
</evidence>
<sequence length="124" mass="14001">MEGGVRDIITKEMQDAYWEEWQQTQDHWLALAEAIKAQPKQEPMDTAPKDGRRILIKTVTFGWSSDICQNVATGDKWTEARWGKDLSGKEEWLKWCGDEKTHTTEGLTPLAWAPVPSTASSVAP</sequence>
<gene>
    <name evidence="1" type="ORF">CWR43_27905</name>
</gene>
<comment type="caution">
    <text evidence="1">The sequence shown here is derived from an EMBL/GenBank/DDBJ whole genome shotgun (WGS) entry which is preliminary data.</text>
</comment>
<protein>
    <recommendedName>
        <fullName evidence="3">DUF551 domain-containing protein</fullName>
    </recommendedName>
</protein>
<organism evidence="1 2">
    <name type="scientific">Rhizobium sullae</name>
    <name type="common">Rhizobium hedysari</name>
    <dbReference type="NCBI Taxonomy" id="50338"/>
    <lineage>
        <taxon>Bacteria</taxon>
        <taxon>Pseudomonadati</taxon>
        <taxon>Pseudomonadota</taxon>
        <taxon>Alphaproteobacteria</taxon>
        <taxon>Hyphomicrobiales</taxon>
        <taxon>Rhizobiaceae</taxon>
        <taxon>Rhizobium/Agrobacterium group</taxon>
        <taxon>Rhizobium</taxon>
    </lineage>
</organism>
<name>A0A2N0D2U2_RHISU</name>
<evidence type="ECO:0000313" key="2">
    <source>
        <dbReference type="Proteomes" id="UP000232164"/>
    </source>
</evidence>
<accession>A0A2N0D2U2</accession>